<feature type="transmembrane region" description="Helical" evidence="2">
    <location>
        <begin position="80"/>
        <end position="100"/>
    </location>
</feature>
<dbReference type="InterPro" id="IPR036861">
    <property type="entry name" value="Endochitinase-like_sf"/>
</dbReference>
<evidence type="ECO:0000256" key="2">
    <source>
        <dbReference type="SAM" id="Phobius"/>
    </source>
</evidence>
<dbReference type="GO" id="GO:0008061">
    <property type="term" value="F:chitin binding"/>
    <property type="evidence" value="ECO:0007669"/>
    <property type="project" value="UniProtKB-KW"/>
</dbReference>
<keyword evidence="1" id="KW-0147">Chitin-binding</keyword>
<proteinExistence type="predicted"/>
<organism evidence="3 4">
    <name type="scientific">Branchiostoma lanceolatum</name>
    <name type="common">Common lancelet</name>
    <name type="synonym">Amphioxus lanceolatum</name>
    <dbReference type="NCBI Taxonomy" id="7740"/>
    <lineage>
        <taxon>Eukaryota</taxon>
        <taxon>Metazoa</taxon>
        <taxon>Chordata</taxon>
        <taxon>Cephalochordata</taxon>
        <taxon>Leptocardii</taxon>
        <taxon>Amphioxiformes</taxon>
        <taxon>Branchiostomatidae</taxon>
        <taxon>Branchiostoma</taxon>
    </lineage>
</organism>
<evidence type="ECO:0000313" key="4">
    <source>
        <dbReference type="Proteomes" id="UP000838412"/>
    </source>
</evidence>
<reference evidence="3" key="1">
    <citation type="submission" date="2022-01" db="EMBL/GenBank/DDBJ databases">
        <authorList>
            <person name="Braso-Vives M."/>
        </authorList>
    </citation>
    <scope>NUCLEOTIDE SEQUENCE</scope>
</reference>
<dbReference type="Proteomes" id="UP000838412">
    <property type="component" value="Chromosome 1"/>
</dbReference>
<protein>
    <submittedName>
        <fullName evidence="3">Hypp125 protein</fullName>
    </submittedName>
</protein>
<keyword evidence="2" id="KW-0472">Membrane</keyword>
<dbReference type="OrthoDB" id="10059218at2759"/>
<evidence type="ECO:0000313" key="3">
    <source>
        <dbReference type="EMBL" id="CAH1226673.1"/>
    </source>
</evidence>
<sequence length="275" mass="30083">MDKDIYEEACAVSTSGIPTTRPAPALNIDTTAAKVLNVTAETSGQSETSTDDVATGYIPGVGMRSPGQSRVWTTVIKKTITVLSLVLNCCLLVTVIFLAVTVSRQDEKTTADLLDIKMSISRLLETTKMTTVTANLTEVSAWPQQAFWKTDHATSLHTLTTSMAGLTDPQLTDIRENEKKGRDGILQQLQNPESNIKNLPAKPVDNWATTTSKLPVKKWRNSLLCGPDYPADDGSPAECNPDSYHPCCSPHGWCDRTPEHCDCVGCIDYRKRRTP</sequence>
<keyword evidence="4" id="KW-1185">Reference proteome</keyword>
<name>A0A8J9V7N6_BRALA</name>
<dbReference type="EMBL" id="OV696686">
    <property type="protein sequence ID" value="CAH1226673.1"/>
    <property type="molecule type" value="Genomic_DNA"/>
</dbReference>
<dbReference type="Gene3D" id="3.30.60.10">
    <property type="entry name" value="Endochitinase-like"/>
    <property type="match status" value="1"/>
</dbReference>
<accession>A0A8J9V7N6</accession>
<evidence type="ECO:0000256" key="1">
    <source>
        <dbReference type="ARBA" id="ARBA00022669"/>
    </source>
</evidence>
<keyword evidence="2" id="KW-0812">Transmembrane</keyword>
<dbReference type="AlphaFoldDB" id="A0A8J9V7N6"/>
<gene>
    <name evidence="3" type="primary">Hypp125</name>
    <name evidence="3" type="ORF">BLAG_LOCUS330</name>
</gene>
<keyword evidence="2" id="KW-1133">Transmembrane helix</keyword>
<dbReference type="CDD" id="cd10909">
    <property type="entry name" value="ChtBD1_GH18_2"/>
    <property type="match status" value="1"/>
</dbReference>